<dbReference type="Proteomes" id="UP001160390">
    <property type="component" value="Unassembled WGS sequence"/>
</dbReference>
<comment type="caution">
    <text evidence="1">The sequence shown here is derived from an EMBL/GenBank/DDBJ whole genome shotgun (WGS) entry which is preliminary data.</text>
</comment>
<sequence>MSLHEYLQPVNYSQALATSSFDPFDTLPLKMSPQSKHLLQYFQDLNIFGTCPEATETRCFSAILHSPAALRDVLLVSGMHYVINTKDTKTYNSTFLFHKIETIRQINERLRNKKTEQLMDVTRRIVTLCLVECTLGNQAIAETHFEGLIAFLCTYQSADERHDTQAPLNEELTYRYLIL</sequence>
<name>A0AA35M8U1_9HYPO</name>
<keyword evidence="2" id="KW-1185">Reference proteome</keyword>
<dbReference type="EMBL" id="CABFNP030001233">
    <property type="protein sequence ID" value="CAI6092563.1"/>
    <property type="molecule type" value="Genomic_DNA"/>
</dbReference>
<accession>A0AA35M8U1</accession>
<dbReference type="AlphaFoldDB" id="A0AA35M8U1"/>
<reference evidence="1" key="1">
    <citation type="submission" date="2023-01" db="EMBL/GenBank/DDBJ databases">
        <authorList>
            <person name="Piombo E."/>
        </authorList>
    </citation>
    <scope>NUCLEOTIDE SEQUENCE</scope>
</reference>
<gene>
    <name evidence="1" type="ORF">CCHLO57077_00018657</name>
</gene>
<protein>
    <submittedName>
        <fullName evidence="1">Uncharacterized protein</fullName>
    </submittedName>
</protein>
<evidence type="ECO:0000313" key="1">
    <source>
        <dbReference type="EMBL" id="CAI6092563.1"/>
    </source>
</evidence>
<dbReference type="PANTHER" id="PTHR37540">
    <property type="entry name" value="TRANSCRIPTION FACTOR (ACR-2), PUTATIVE-RELATED-RELATED"/>
    <property type="match status" value="1"/>
</dbReference>
<organism evidence="1 2">
    <name type="scientific">Clonostachys chloroleuca</name>
    <dbReference type="NCBI Taxonomy" id="1926264"/>
    <lineage>
        <taxon>Eukaryota</taxon>
        <taxon>Fungi</taxon>
        <taxon>Dikarya</taxon>
        <taxon>Ascomycota</taxon>
        <taxon>Pezizomycotina</taxon>
        <taxon>Sordariomycetes</taxon>
        <taxon>Hypocreomycetidae</taxon>
        <taxon>Hypocreales</taxon>
        <taxon>Bionectriaceae</taxon>
        <taxon>Clonostachys</taxon>
    </lineage>
</organism>
<dbReference type="PANTHER" id="PTHR37540:SF5">
    <property type="entry name" value="TRANSCRIPTION FACTOR DOMAIN-CONTAINING PROTEIN"/>
    <property type="match status" value="1"/>
</dbReference>
<proteinExistence type="predicted"/>
<evidence type="ECO:0000313" key="2">
    <source>
        <dbReference type="Proteomes" id="UP001160390"/>
    </source>
</evidence>